<dbReference type="PANTHER" id="PTHR33442:SF5">
    <property type="entry name" value="BIFUNCTIONAL TRANS-3-HYDROXY-L-PROLINE DEHYDRATASE_2-EPIMERASE"/>
    <property type="match status" value="1"/>
</dbReference>
<dbReference type="EMBL" id="FQZL01000011">
    <property type="protein sequence ID" value="SHJ13385.1"/>
    <property type="molecule type" value="Genomic_DNA"/>
</dbReference>
<comment type="similarity">
    <text evidence="1">Belongs to the proline racemase family.</text>
</comment>
<dbReference type="Gene3D" id="3.10.310.10">
    <property type="entry name" value="Diaminopimelate Epimerase, Chain A, domain 1"/>
    <property type="match status" value="2"/>
</dbReference>
<dbReference type="Proteomes" id="UP000184052">
    <property type="component" value="Unassembled WGS sequence"/>
</dbReference>
<keyword evidence="3" id="KW-1185">Reference proteome</keyword>
<dbReference type="RefSeq" id="WP_073049278.1">
    <property type="nucleotide sequence ID" value="NZ_FQZL01000011.1"/>
</dbReference>
<protein>
    <submittedName>
        <fullName evidence="2">Proline racemase</fullName>
    </submittedName>
</protein>
<dbReference type="STRING" id="1121476.SAMN02745751_01836"/>
<sequence>MKIKRMFTTVDTHMNGTPVRTVTGGLPYIPGKTVVEKTLYLEGNADWIRKMLIEGPRGNENQSGIILTEPCCSEADAGIIYVDGNGYENISTESIVGVSTVMIESGLVDIVEPYTYICLESKDGLIHIKVRVKDEIAKEVTFKNVEFVITEKVSGEVEFGGSEETVEEISGRAFITGMHTFTLDPEDSIQ</sequence>
<reference evidence="2 3" key="1">
    <citation type="submission" date="2016-11" db="EMBL/GenBank/DDBJ databases">
        <authorList>
            <person name="Jaros S."/>
            <person name="Januszkiewicz K."/>
            <person name="Wedrychowicz H."/>
        </authorList>
    </citation>
    <scope>NUCLEOTIDE SEQUENCE [LARGE SCALE GENOMIC DNA]</scope>
    <source>
        <strain evidence="2 3">DSM 17477</strain>
    </source>
</reference>
<accession>A0A1M6GTW5</accession>
<evidence type="ECO:0000313" key="2">
    <source>
        <dbReference type="EMBL" id="SHJ13385.1"/>
    </source>
</evidence>
<dbReference type="AlphaFoldDB" id="A0A1M6GTW5"/>
<dbReference type="InterPro" id="IPR008794">
    <property type="entry name" value="Pro_racemase_fam"/>
</dbReference>
<organism evidence="2 3">
    <name type="scientific">Dethiosulfatibacter aminovorans DSM 17477</name>
    <dbReference type="NCBI Taxonomy" id="1121476"/>
    <lineage>
        <taxon>Bacteria</taxon>
        <taxon>Bacillati</taxon>
        <taxon>Bacillota</taxon>
        <taxon>Tissierellia</taxon>
        <taxon>Dethiosulfatibacter</taxon>
    </lineage>
</organism>
<dbReference type="Pfam" id="PF05544">
    <property type="entry name" value="Pro_racemase"/>
    <property type="match status" value="1"/>
</dbReference>
<dbReference type="PANTHER" id="PTHR33442">
    <property type="entry name" value="TRANS-3-HYDROXY-L-PROLINE DEHYDRATASE"/>
    <property type="match status" value="1"/>
</dbReference>
<name>A0A1M6GTW5_9FIRM</name>
<gene>
    <name evidence="2" type="ORF">SAMN02745751_01836</name>
</gene>
<dbReference type="OrthoDB" id="181267at2"/>
<evidence type="ECO:0000313" key="3">
    <source>
        <dbReference type="Proteomes" id="UP000184052"/>
    </source>
</evidence>
<proteinExistence type="inferred from homology"/>
<evidence type="ECO:0000256" key="1">
    <source>
        <dbReference type="ARBA" id="ARBA00007529"/>
    </source>
</evidence>
<dbReference type="SUPFAM" id="SSF54506">
    <property type="entry name" value="Diaminopimelate epimerase-like"/>
    <property type="match status" value="1"/>
</dbReference>